<dbReference type="PANTHER" id="PTHR47566">
    <property type="match status" value="1"/>
</dbReference>
<keyword evidence="4" id="KW-1185">Reference proteome</keyword>
<sequence length="463" mass="51452">MLQKTTYLILVLNMYVFSQNTVIPDANFEQALIDLGLDTAPINGVVPTANIASVTNLNIESKNINNLTGIEDFSSLMVLECANNNISSINTSANLNLTQLFVNNNALTNIDISNNSLLQILWCDNNQLSSLNVSQNPNLISIACSNNNITTLNVSNNIKLNVLVCDNNQLNTLNITNNTTLNRLQCAGNLLTSLNVSLNTDLAFLYCNNNQIDSLSLNSRLIEINCSFNNLTVLNVSENNRLTQLNASYNNLCSLNVNNGNNNNFTLVDFSENNNLNCVVVDNPNGNHSTWNPVDFSNYVNSENACEDLILVDKLPDVVGPSYTLPILTNGNYFTEANGNGNALFAGQVINNSQTIFIYNNTACYSNQSSFYVLITNASFYIPKYFTPNNDNTHDTWKVIDNSGTFLSINIYNRYGKLLKTLQPNNLEWDGTYNGNVLISDDYWYVINRLNNKPIKGHFTLKK</sequence>
<dbReference type="InterPro" id="IPR052574">
    <property type="entry name" value="CDIRP"/>
</dbReference>
<dbReference type="GO" id="GO:0035591">
    <property type="term" value="F:signaling adaptor activity"/>
    <property type="evidence" value="ECO:0007669"/>
    <property type="project" value="TreeGrafter"/>
</dbReference>
<proteinExistence type="predicted"/>
<protein>
    <submittedName>
        <fullName evidence="3">T9SS type B sorting domain-containing protein</fullName>
    </submittedName>
</protein>
<organism evidence="3 4">
    <name type="scientific">Seonamhaeicola algicola</name>
    <dbReference type="NCBI Taxonomy" id="1719036"/>
    <lineage>
        <taxon>Bacteria</taxon>
        <taxon>Pseudomonadati</taxon>
        <taxon>Bacteroidota</taxon>
        <taxon>Flavobacteriia</taxon>
        <taxon>Flavobacteriales</taxon>
        <taxon>Flavobacteriaceae</taxon>
    </lineage>
</organism>
<name>A0A5C7AW99_9FLAO</name>
<comment type="caution">
    <text evidence="3">The sequence shown here is derived from an EMBL/GenBank/DDBJ whole genome shotgun (WGS) entry which is preliminary data.</text>
</comment>
<accession>A0A5C7AW99</accession>
<evidence type="ECO:0000313" key="4">
    <source>
        <dbReference type="Proteomes" id="UP000321790"/>
    </source>
</evidence>
<dbReference type="Pfam" id="PF13585">
    <property type="entry name" value="CHU_C"/>
    <property type="match status" value="1"/>
</dbReference>
<dbReference type="InterPro" id="IPR026341">
    <property type="entry name" value="T9SS_type_B"/>
</dbReference>
<evidence type="ECO:0000313" key="3">
    <source>
        <dbReference type="EMBL" id="TXE12948.1"/>
    </source>
</evidence>
<reference evidence="4" key="1">
    <citation type="submission" date="2019-08" db="EMBL/GenBank/DDBJ databases">
        <title>Seonamhaeicola sediminis sp. nov., isolated from marine sediment.</title>
        <authorList>
            <person name="Cao W.R."/>
        </authorList>
    </citation>
    <scope>NUCLEOTIDE SEQUENCE [LARGE SCALE GENOMIC DNA]</scope>
    <source>
        <strain evidence="4">Gy8</strain>
    </source>
</reference>
<dbReference type="RefSeq" id="WP_147131830.1">
    <property type="nucleotide sequence ID" value="NZ_VOSC01000012.1"/>
</dbReference>
<gene>
    <name evidence="3" type="ORF">FUA26_03905</name>
</gene>
<dbReference type="InterPro" id="IPR032675">
    <property type="entry name" value="LRR_dom_sf"/>
</dbReference>
<dbReference type="AlphaFoldDB" id="A0A5C7AW99"/>
<dbReference type="SUPFAM" id="SSF52058">
    <property type="entry name" value="L domain-like"/>
    <property type="match status" value="1"/>
</dbReference>
<evidence type="ECO:0000256" key="2">
    <source>
        <dbReference type="ARBA" id="ARBA00022737"/>
    </source>
</evidence>
<keyword evidence="1" id="KW-0433">Leucine-rich repeat</keyword>
<dbReference type="PANTHER" id="PTHR47566:SF1">
    <property type="entry name" value="PROTEIN NUD1"/>
    <property type="match status" value="1"/>
</dbReference>
<dbReference type="NCBIfam" id="TIGR04131">
    <property type="entry name" value="Bac_Flav_CTERM"/>
    <property type="match status" value="1"/>
</dbReference>
<dbReference type="EMBL" id="VOSC01000012">
    <property type="protein sequence ID" value="TXE12948.1"/>
    <property type="molecule type" value="Genomic_DNA"/>
</dbReference>
<dbReference type="Proteomes" id="UP000321790">
    <property type="component" value="Unassembled WGS sequence"/>
</dbReference>
<dbReference type="Gene3D" id="3.80.10.10">
    <property type="entry name" value="Ribonuclease Inhibitor"/>
    <property type="match status" value="1"/>
</dbReference>
<dbReference type="OrthoDB" id="1652165at2"/>
<keyword evidence="2" id="KW-0677">Repeat</keyword>
<evidence type="ECO:0000256" key="1">
    <source>
        <dbReference type="ARBA" id="ARBA00022614"/>
    </source>
</evidence>